<evidence type="ECO:0000313" key="2">
    <source>
        <dbReference type="Proteomes" id="UP000032946"/>
    </source>
</evidence>
<proteinExistence type="predicted"/>
<keyword evidence="2" id="KW-1185">Reference proteome</keyword>
<name>A0A9P1KJN1_9CYAN</name>
<gene>
    <name evidence="1" type="ORF">ARTHRO_41192</name>
</gene>
<accession>A0A9P1KJN1</accession>
<protein>
    <submittedName>
        <fullName evidence="1">Uncharacterized protein</fullName>
    </submittedName>
</protein>
<dbReference type="AlphaFoldDB" id="A0A9P1KJN1"/>
<dbReference type="EMBL" id="FO818640">
    <property type="protein sequence ID" value="CDM96783.1"/>
    <property type="molecule type" value="Genomic_DNA"/>
</dbReference>
<evidence type="ECO:0000313" key="1">
    <source>
        <dbReference type="EMBL" id="CDM96783.1"/>
    </source>
</evidence>
<dbReference type="Proteomes" id="UP000032946">
    <property type="component" value="Chromosome"/>
</dbReference>
<sequence length="50" mass="5615">MVCGNSDLTLSPQLGATPPPLDFHLSPERPLQNFRLDSLFANTFSFFVLY</sequence>
<organism evidence="1 2">
    <name type="scientific">Limnospira indica PCC 8005</name>
    <dbReference type="NCBI Taxonomy" id="376219"/>
    <lineage>
        <taxon>Bacteria</taxon>
        <taxon>Bacillati</taxon>
        <taxon>Cyanobacteriota</taxon>
        <taxon>Cyanophyceae</taxon>
        <taxon>Oscillatoriophycideae</taxon>
        <taxon>Oscillatoriales</taxon>
        <taxon>Sirenicapillariaceae</taxon>
        <taxon>Limnospira</taxon>
    </lineage>
</organism>
<reference evidence="1 2" key="1">
    <citation type="submission" date="2014-02" db="EMBL/GenBank/DDBJ databases">
        <authorList>
            <person name="Genoscope - CEA"/>
        </authorList>
    </citation>
    <scope>NUCLEOTIDE SEQUENCE [LARGE SCALE GENOMIC DNA]</scope>
    <source>
        <strain evidence="1 2">PCC 8005</strain>
    </source>
</reference>